<keyword evidence="2" id="KW-1185">Reference proteome</keyword>
<dbReference type="KEGG" id="pxn:HU772_018740"/>
<name>A0A9E6TVJ8_9PSED</name>
<gene>
    <name evidence="1" type="ORF">HU772_018740</name>
</gene>
<evidence type="ECO:0000313" key="1">
    <source>
        <dbReference type="EMBL" id="QXI37358.1"/>
    </source>
</evidence>
<sequence>MGLEVFADGNHIQLTGNNPVLSLVHKRTVALVEGFDPFNRTLMAGADVTLPAHGVLLLGDTQGQYISVEYGLGHKDVVRFACFNPTVITIYVFAKAPIMPSQWGLQSYSASGELLYDSSHKTLRIAYAGPVTKAGMDFPVVPGNTYAAGLAYYRRYYLVPPFHTTTFVQRDMIRVDHGRVSLGRRLAVIEDRNWSDEMFLEPNASIADPEPGPMAPLIIASVSGY</sequence>
<reference evidence="1 2" key="2">
    <citation type="journal article" date="2021" name="Microorganisms">
        <title>The Ever-Expanding Pseudomonas Genus: Description of 43 New Species and Partition of the Pseudomonas putida Group.</title>
        <authorList>
            <person name="Girard L."/>
            <person name="Lood C."/>
            <person name="Hofte M."/>
            <person name="Vandamme P."/>
            <person name="Rokni-Zadeh H."/>
            <person name="van Noort V."/>
            <person name="Lavigne R."/>
            <person name="De Mot R."/>
        </authorList>
    </citation>
    <scope>NUCLEOTIDE SEQUENCE [LARGE SCALE GENOMIC DNA]</scope>
    <source>
        <strain evidence="1 2">RW9S1A</strain>
    </source>
</reference>
<protein>
    <submittedName>
        <fullName evidence="1">Uncharacterized protein</fullName>
    </submittedName>
</protein>
<organism evidence="1 2">
    <name type="scientific">Pseudomonas xantholysinigenes</name>
    <dbReference type="NCBI Taxonomy" id="2745490"/>
    <lineage>
        <taxon>Bacteria</taxon>
        <taxon>Pseudomonadati</taxon>
        <taxon>Pseudomonadota</taxon>
        <taxon>Gammaproteobacteria</taxon>
        <taxon>Pseudomonadales</taxon>
        <taxon>Pseudomonadaceae</taxon>
        <taxon>Pseudomonas</taxon>
    </lineage>
</organism>
<reference evidence="1 2" key="1">
    <citation type="journal article" date="2020" name="Microorganisms">
        <title>Reliable Identification of Environmental Pseudomonas Isolates Using the rpoD Gene.</title>
        <authorList>
            <consortium name="The Broad Institute Genome Sequencing Platform"/>
            <person name="Girard L."/>
            <person name="Lood C."/>
            <person name="Rokni-Zadeh H."/>
            <person name="van Noort V."/>
            <person name="Lavigne R."/>
            <person name="De Mot R."/>
        </authorList>
    </citation>
    <scope>NUCLEOTIDE SEQUENCE [LARGE SCALE GENOMIC DNA]</scope>
    <source>
        <strain evidence="1 2">RW9S1A</strain>
    </source>
</reference>
<evidence type="ECO:0000313" key="2">
    <source>
        <dbReference type="Proteomes" id="UP000633418"/>
    </source>
</evidence>
<dbReference type="RefSeq" id="WP_186660109.1">
    <property type="nucleotide sequence ID" value="NZ_CP077095.1"/>
</dbReference>
<accession>A0A9E6TVJ8</accession>
<dbReference type="Proteomes" id="UP000633418">
    <property type="component" value="Chromosome"/>
</dbReference>
<proteinExistence type="predicted"/>
<dbReference type="EMBL" id="CP077095">
    <property type="protein sequence ID" value="QXI37358.1"/>
    <property type="molecule type" value="Genomic_DNA"/>
</dbReference>
<dbReference type="AlphaFoldDB" id="A0A9E6TVJ8"/>